<evidence type="ECO:0000313" key="2">
    <source>
        <dbReference type="Proteomes" id="UP000186914"/>
    </source>
</evidence>
<dbReference type="Proteomes" id="UP000186914">
    <property type="component" value="Unassembled WGS sequence"/>
</dbReference>
<proteinExistence type="predicted"/>
<protein>
    <submittedName>
        <fullName evidence="1">Uncharacterized protein</fullName>
    </submittedName>
</protein>
<dbReference type="EMBL" id="FTNO01000001">
    <property type="protein sequence ID" value="SIR29693.1"/>
    <property type="molecule type" value="Genomic_DNA"/>
</dbReference>
<accession>A0A1N6ZS16</accession>
<organism evidence="1 2">
    <name type="scientific">Haladaptatus litoreus</name>
    <dbReference type="NCBI Taxonomy" id="553468"/>
    <lineage>
        <taxon>Archaea</taxon>
        <taxon>Methanobacteriati</taxon>
        <taxon>Methanobacteriota</taxon>
        <taxon>Stenosarchaea group</taxon>
        <taxon>Halobacteria</taxon>
        <taxon>Halobacteriales</taxon>
        <taxon>Haladaptataceae</taxon>
        <taxon>Haladaptatus</taxon>
    </lineage>
</organism>
<keyword evidence="2" id="KW-1185">Reference proteome</keyword>
<reference evidence="2" key="1">
    <citation type="submission" date="2017-01" db="EMBL/GenBank/DDBJ databases">
        <authorList>
            <person name="Varghese N."/>
            <person name="Submissions S."/>
        </authorList>
    </citation>
    <scope>NUCLEOTIDE SEQUENCE [LARGE SCALE GENOMIC DNA]</scope>
    <source>
        <strain evidence="2">CGMCC 1.7737</strain>
    </source>
</reference>
<evidence type="ECO:0000313" key="1">
    <source>
        <dbReference type="EMBL" id="SIR29693.1"/>
    </source>
</evidence>
<name>A0A1N6ZS16_9EURY</name>
<sequence length="256" mass="27976">MAILFHPCEGEEVTVVVATADFEVYHDVVNELRDRGVRFTTIEPDDDLPEHARICIRGEGDDINPEADLPVVVAESEHPRKAVEEALAILRGESGRTIIGIDPGTRPGIAVLSGDFVISAFHVPLADAAEIVREEVEDAIDPVVRIGDGARLQGAHLIRELEDVLVELVDETGTTPYLGTGARGMGDVLAAVNIARLEGEVVEERDIEPTQGELGVIKRRSREYAEDNREIDEELARRVAAGELTIEEALAEHREE</sequence>
<gene>
    <name evidence="1" type="ORF">SAMN05421858_2143</name>
</gene>
<dbReference type="AlphaFoldDB" id="A0A1N6ZS16"/>